<dbReference type="GO" id="GO:0009236">
    <property type="term" value="P:cobalamin biosynthetic process"/>
    <property type="evidence" value="ECO:0007669"/>
    <property type="project" value="UniProtKB-UniPathway"/>
</dbReference>
<dbReference type="SUPFAM" id="SSF52540">
    <property type="entry name" value="P-loop containing nucleoside triphosphate hydrolases"/>
    <property type="match status" value="1"/>
</dbReference>
<gene>
    <name evidence="1" type="ORF">PBLR_13966</name>
</gene>
<dbReference type="Proteomes" id="UP000304148">
    <property type="component" value="Chromosome"/>
</dbReference>
<keyword evidence="1" id="KW-0418">Kinase</keyword>
<name>A0A383RGD3_PAEAL</name>
<dbReference type="GO" id="GO:0016779">
    <property type="term" value="F:nucleotidyltransferase activity"/>
    <property type="evidence" value="ECO:0007669"/>
    <property type="project" value="UniProtKB-KW"/>
</dbReference>
<dbReference type="AlphaFoldDB" id="A0A383RGD3"/>
<dbReference type="UniPathway" id="UPA00148">
    <property type="reaction ID" value="UER00236"/>
</dbReference>
<sequence length="188" mass="21445">MIIGVTGSTGSGKTSFAMHYAATFGREGFYMTTRLTPLPDELPAPPHFTWQTIDTECALPEVLNRINEQSNMYRADRRVLVIDSVTSYLHGAHERIMEEMDNKQDLAEYAGRLTAARMELQEALFIFQGKLFIVTNEPPGYTPFTNPLEVEYIVQHAALNRELVKRSTQWFRMTSGIPEDISAKRKRK</sequence>
<accession>A0A383RGD3</accession>
<reference evidence="2" key="1">
    <citation type="submission" date="2018-08" db="EMBL/GenBank/DDBJ databases">
        <authorList>
            <person name="Chevrot R."/>
        </authorList>
    </citation>
    <scope>NUCLEOTIDE SEQUENCE [LARGE SCALE GENOMIC DNA]</scope>
</reference>
<keyword evidence="1" id="KW-0808">Transferase</keyword>
<keyword evidence="1" id="KW-0548">Nucleotidyltransferase</keyword>
<organism evidence="1 2">
    <name type="scientific">Paenibacillus alvei</name>
    <name type="common">Bacillus alvei</name>
    <dbReference type="NCBI Taxonomy" id="44250"/>
    <lineage>
        <taxon>Bacteria</taxon>
        <taxon>Bacillati</taxon>
        <taxon>Bacillota</taxon>
        <taxon>Bacilli</taxon>
        <taxon>Bacillales</taxon>
        <taxon>Paenibacillaceae</taxon>
        <taxon>Paenibacillus</taxon>
    </lineage>
</organism>
<protein>
    <submittedName>
        <fullName evidence="1">Adenosylcobinamide kinase/adenosylcobinamide-phosphate guanylyltransferase</fullName>
    </submittedName>
</protein>
<evidence type="ECO:0000313" key="1">
    <source>
        <dbReference type="EMBL" id="SYX85544.1"/>
    </source>
</evidence>
<dbReference type="GO" id="GO:0016301">
    <property type="term" value="F:kinase activity"/>
    <property type="evidence" value="ECO:0007669"/>
    <property type="project" value="UniProtKB-KW"/>
</dbReference>
<proteinExistence type="predicted"/>
<dbReference type="InterPro" id="IPR027417">
    <property type="entry name" value="P-loop_NTPase"/>
</dbReference>
<dbReference type="Gene3D" id="3.40.50.300">
    <property type="entry name" value="P-loop containing nucleotide triphosphate hydrolases"/>
    <property type="match status" value="1"/>
</dbReference>
<dbReference type="EMBL" id="LS992241">
    <property type="protein sequence ID" value="SYX85544.1"/>
    <property type="molecule type" value="Genomic_DNA"/>
</dbReference>
<evidence type="ECO:0000313" key="2">
    <source>
        <dbReference type="Proteomes" id="UP000304148"/>
    </source>
</evidence>
<dbReference type="RefSeq" id="WP_138187334.1">
    <property type="nucleotide sequence ID" value="NZ_LS992241.1"/>
</dbReference>